<gene>
    <name evidence="5" type="ORF">MATL_G00037530</name>
</gene>
<dbReference type="InterPro" id="IPR016035">
    <property type="entry name" value="Acyl_Trfase/lysoPLipase"/>
</dbReference>
<dbReference type="GO" id="GO:0005544">
    <property type="term" value="F:calcium-dependent phospholipid binding"/>
    <property type="evidence" value="ECO:0007669"/>
    <property type="project" value="TreeGrafter"/>
</dbReference>
<feature type="domain" description="PLA2c" evidence="4">
    <location>
        <begin position="1"/>
        <end position="499"/>
    </location>
</feature>
<evidence type="ECO:0000259" key="4">
    <source>
        <dbReference type="PROSITE" id="PS51210"/>
    </source>
</evidence>
<evidence type="ECO:0000313" key="5">
    <source>
        <dbReference type="EMBL" id="KAG7488671.1"/>
    </source>
</evidence>
<keyword evidence="1 3" id="KW-0378">Hydrolase</keyword>
<dbReference type="PANTHER" id="PTHR10728:SF39">
    <property type="entry name" value="CYTOSOLIC PHOSPHOLIPASE A2 GAMMA"/>
    <property type="match status" value="1"/>
</dbReference>
<dbReference type="InterPro" id="IPR002642">
    <property type="entry name" value="LysoPLipase_cat_dom"/>
</dbReference>
<dbReference type="GO" id="GO:0005509">
    <property type="term" value="F:calcium ion binding"/>
    <property type="evidence" value="ECO:0007669"/>
    <property type="project" value="TreeGrafter"/>
</dbReference>
<dbReference type="Pfam" id="PF01735">
    <property type="entry name" value="PLA2_B"/>
    <property type="match status" value="1"/>
</dbReference>
<dbReference type="PANTHER" id="PTHR10728">
    <property type="entry name" value="CYTOSOLIC PHOSPHOLIPASE A2"/>
    <property type="match status" value="1"/>
</dbReference>
<dbReference type="Gene3D" id="3.40.1090.10">
    <property type="entry name" value="Cytosolic phospholipase A2 catalytic domain"/>
    <property type="match status" value="1"/>
</dbReference>
<dbReference type="GO" id="GO:0005654">
    <property type="term" value="C:nucleoplasm"/>
    <property type="evidence" value="ECO:0007669"/>
    <property type="project" value="TreeGrafter"/>
</dbReference>
<dbReference type="OrthoDB" id="270970at2759"/>
<keyword evidence="3" id="KW-0442">Lipid degradation</keyword>
<name>A0A9D3QI03_MEGAT</name>
<dbReference type="AlphaFoldDB" id="A0A9D3QI03"/>
<dbReference type="GO" id="GO:0005635">
    <property type="term" value="C:nuclear envelope"/>
    <property type="evidence" value="ECO:0007669"/>
    <property type="project" value="TreeGrafter"/>
</dbReference>
<reference evidence="5" key="1">
    <citation type="submission" date="2021-01" db="EMBL/GenBank/DDBJ databases">
        <authorList>
            <person name="Zahm M."/>
            <person name="Roques C."/>
            <person name="Cabau C."/>
            <person name="Klopp C."/>
            <person name="Donnadieu C."/>
            <person name="Jouanno E."/>
            <person name="Lampietro C."/>
            <person name="Louis A."/>
            <person name="Herpin A."/>
            <person name="Echchiki A."/>
            <person name="Berthelot C."/>
            <person name="Parey E."/>
            <person name="Roest-Crollius H."/>
            <person name="Braasch I."/>
            <person name="Postlethwait J."/>
            <person name="Bobe J."/>
            <person name="Montfort J."/>
            <person name="Bouchez O."/>
            <person name="Begum T."/>
            <person name="Mejri S."/>
            <person name="Adams A."/>
            <person name="Chen W.-J."/>
            <person name="Guiguen Y."/>
        </authorList>
    </citation>
    <scope>NUCLEOTIDE SEQUENCE</scope>
    <source>
        <strain evidence="5">YG-15Mar2019-1</strain>
        <tissue evidence="5">Brain</tissue>
    </source>
</reference>
<evidence type="ECO:0000256" key="1">
    <source>
        <dbReference type="ARBA" id="ARBA00022801"/>
    </source>
</evidence>
<organism evidence="5 6">
    <name type="scientific">Megalops atlanticus</name>
    <name type="common">Tarpon</name>
    <name type="synonym">Clupea gigantea</name>
    <dbReference type="NCBI Taxonomy" id="7932"/>
    <lineage>
        <taxon>Eukaryota</taxon>
        <taxon>Metazoa</taxon>
        <taxon>Chordata</taxon>
        <taxon>Craniata</taxon>
        <taxon>Vertebrata</taxon>
        <taxon>Euteleostomi</taxon>
        <taxon>Actinopterygii</taxon>
        <taxon>Neopterygii</taxon>
        <taxon>Teleostei</taxon>
        <taxon>Elopiformes</taxon>
        <taxon>Megalopidae</taxon>
        <taxon>Megalops</taxon>
    </lineage>
</organism>
<protein>
    <recommendedName>
        <fullName evidence="4">PLA2c domain-containing protein</fullName>
    </recommendedName>
</protein>
<evidence type="ECO:0000256" key="3">
    <source>
        <dbReference type="PROSITE-ProRule" id="PRU00555"/>
    </source>
</evidence>
<evidence type="ECO:0000313" key="6">
    <source>
        <dbReference type="Proteomes" id="UP001046870"/>
    </source>
</evidence>
<dbReference type="SUPFAM" id="SSF52151">
    <property type="entry name" value="FabD/lysophospholipase-like"/>
    <property type="match status" value="1"/>
</dbReference>
<keyword evidence="2 3" id="KW-0443">Lipid metabolism</keyword>
<sequence>MVGLLGSLYQMGEENLLDCALYLCGVSGSTWCMAALDEDPEWSSRLPSVKDALTRRLTETKLSRKAVLERLSKAINNENYSLTDFWAATIVYAYVREMNDRCLSEQRPPSSTNPYPIYAVVDQGFHDGKQIAACCMDIDPYEAGYTHLGAFADTSVFGSQFEGGELKKRIQEMDMLYLQGVCGSAFAEMELLKQYICQWIKDHLCPKSVNVFLEEDEQVPCDCKGCQVLLILLKLVESEDGSCSLLQELRTLLAEAGSPDLPKMEVIEENVWLKASTEQRQAVIKQHVIDICLSLQSWSGDMCQTAKIIRKTLPLFLHWTWGTTYNFLYKYPAGEGKIPPELLSDEKRYLEDAGFQLLSPYASAVRPARKTDLILSFDFCNPTPFMSLEQAAAYCKAAGIPFPKVEVTDDPNKPKDFYVFEGEGQAPTVIHIPLFNIVNCEGDVEKWTEKLTILQRPFSKDKVNDLLRLSSLNVKNNKKRILEEIEKVTKRKNPNSASL</sequence>
<accession>A0A9D3QI03</accession>
<keyword evidence="6" id="KW-1185">Reference proteome</keyword>
<comment type="caution">
    <text evidence="5">The sequence shown here is derived from an EMBL/GenBank/DDBJ whole genome shotgun (WGS) entry which is preliminary data.</text>
</comment>
<dbReference type="GO" id="GO:0005829">
    <property type="term" value="C:cytosol"/>
    <property type="evidence" value="ECO:0007669"/>
    <property type="project" value="TreeGrafter"/>
</dbReference>
<dbReference type="GO" id="GO:0047498">
    <property type="term" value="F:calcium-dependent phospholipase A2 activity"/>
    <property type="evidence" value="ECO:0007669"/>
    <property type="project" value="TreeGrafter"/>
</dbReference>
<dbReference type="GO" id="GO:0046475">
    <property type="term" value="P:glycerophospholipid catabolic process"/>
    <property type="evidence" value="ECO:0007669"/>
    <property type="project" value="TreeGrafter"/>
</dbReference>
<dbReference type="EMBL" id="JAFDVH010000002">
    <property type="protein sequence ID" value="KAG7488671.1"/>
    <property type="molecule type" value="Genomic_DNA"/>
</dbReference>
<evidence type="ECO:0000256" key="2">
    <source>
        <dbReference type="ARBA" id="ARBA00023098"/>
    </source>
</evidence>
<dbReference type="Proteomes" id="UP001046870">
    <property type="component" value="Chromosome 2"/>
</dbReference>
<dbReference type="PROSITE" id="PS51210">
    <property type="entry name" value="PLA2C"/>
    <property type="match status" value="1"/>
</dbReference>
<proteinExistence type="predicted"/>